<keyword evidence="6" id="KW-1185">Reference proteome</keyword>
<reference evidence="5 6" key="1">
    <citation type="journal article" date="2016" name="Nat. Commun.">
        <title>Ectomycorrhizal ecology is imprinted in the genome of the dominant symbiotic fungus Cenococcum geophilum.</title>
        <authorList>
            <consortium name="DOE Joint Genome Institute"/>
            <person name="Peter M."/>
            <person name="Kohler A."/>
            <person name="Ohm R.A."/>
            <person name="Kuo A."/>
            <person name="Krutzmann J."/>
            <person name="Morin E."/>
            <person name="Arend M."/>
            <person name="Barry K.W."/>
            <person name="Binder M."/>
            <person name="Choi C."/>
            <person name="Clum A."/>
            <person name="Copeland A."/>
            <person name="Grisel N."/>
            <person name="Haridas S."/>
            <person name="Kipfer T."/>
            <person name="LaButti K."/>
            <person name="Lindquist E."/>
            <person name="Lipzen A."/>
            <person name="Maire R."/>
            <person name="Meier B."/>
            <person name="Mihaltcheva S."/>
            <person name="Molinier V."/>
            <person name="Murat C."/>
            <person name="Poggeler S."/>
            <person name="Quandt C.A."/>
            <person name="Sperisen C."/>
            <person name="Tritt A."/>
            <person name="Tisserant E."/>
            <person name="Crous P.W."/>
            <person name="Henrissat B."/>
            <person name="Nehls U."/>
            <person name="Egli S."/>
            <person name="Spatafora J.W."/>
            <person name="Grigoriev I.V."/>
            <person name="Martin F.M."/>
        </authorList>
    </citation>
    <scope>NUCLEOTIDE SEQUENCE [LARGE SCALE GENOMIC DNA]</scope>
    <source>
        <strain evidence="5 6">CBS 459.81</strain>
    </source>
</reference>
<dbReference type="Pfam" id="PF06087">
    <property type="entry name" value="Tyr-DNA_phospho"/>
    <property type="match status" value="1"/>
</dbReference>
<dbReference type="PANTHER" id="PTHR12415">
    <property type="entry name" value="TYROSYL-DNA PHOSPHODIESTERASE 1"/>
    <property type="match status" value="1"/>
</dbReference>
<dbReference type="GO" id="GO:0017005">
    <property type="term" value="F:3'-tyrosyl-DNA phosphodiesterase activity"/>
    <property type="evidence" value="ECO:0007669"/>
    <property type="project" value="TreeGrafter"/>
</dbReference>
<feature type="active site" description="Nucleophile" evidence="1">
    <location>
        <position position="246"/>
    </location>
</feature>
<dbReference type="CDD" id="cd09122">
    <property type="entry name" value="PLDc_Tdp1_1"/>
    <property type="match status" value="1"/>
</dbReference>
<dbReference type="Proteomes" id="UP000250266">
    <property type="component" value="Unassembled WGS sequence"/>
</dbReference>
<dbReference type="Gene3D" id="3.30.870.10">
    <property type="entry name" value="Endonuclease Chain A"/>
    <property type="match status" value="2"/>
</dbReference>
<dbReference type="InterPro" id="IPR010347">
    <property type="entry name" value="Tdp1"/>
</dbReference>
<evidence type="ECO:0000256" key="1">
    <source>
        <dbReference type="PIRSR" id="PIRSR610347-1"/>
    </source>
</evidence>
<evidence type="ECO:0000313" key="5">
    <source>
        <dbReference type="EMBL" id="OCK85681.1"/>
    </source>
</evidence>
<name>A0A8E2EKI1_9PEZI</name>
<feature type="binding site" evidence="2">
    <location>
        <position position="248"/>
    </location>
    <ligand>
        <name>substrate</name>
    </ligand>
</feature>
<feature type="compositionally biased region" description="Basic and acidic residues" evidence="4">
    <location>
        <begin position="88"/>
        <end position="102"/>
    </location>
</feature>
<dbReference type="OrthoDB" id="47785at2759"/>
<feature type="site" description="Interaction with DNA" evidence="3">
    <location>
        <position position="504"/>
    </location>
</feature>
<dbReference type="GO" id="GO:0006281">
    <property type="term" value="P:DNA repair"/>
    <property type="evidence" value="ECO:0007669"/>
    <property type="project" value="InterPro"/>
</dbReference>
<organism evidence="5 6">
    <name type="scientific">Lepidopterella palustris CBS 459.81</name>
    <dbReference type="NCBI Taxonomy" id="1314670"/>
    <lineage>
        <taxon>Eukaryota</taxon>
        <taxon>Fungi</taxon>
        <taxon>Dikarya</taxon>
        <taxon>Ascomycota</taxon>
        <taxon>Pezizomycotina</taxon>
        <taxon>Dothideomycetes</taxon>
        <taxon>Pleosporomycetidae</taxon>
        <taxon>Mytilinidiales</taxon>
        <taxon>Argynnaceae</taxon>
        <taxon>Lepidopterella</taxon>
    </lineage>
</organism>
<dbReference type="GO" id="GO:0003697">
    <property type="term" value="F:single-stranded DNA binding"/>
    <property type="evidence" value="ECO:0007669"/>
    <property type="project" value="TreeGrafter"/>
</dbReference>
<accession>A0A8E2EKI1</accession>
<feature type="compositionally biased region" description="Basic and acidic residues" evidence="4">
    <location>
        <begin position="41"/>
        <end position="51"/>
    </location>
</feature>
<evidence type="ECO:0000256" key="2">
    <source>
        <dbReference type="PIRSR" id="PIRSR610347-2"/>
    </source>
</evidence>
<gene>
    <name evidence="5" type="ORF">K432DRAFT_342742</name>
</gene>
<evidence type="ECO:0000313" key="6">
    <source>
        <dbReference type="Proteomes" id="UP000250266"/>
    </source>
</evidence>
<dbReference type="GO" id="GO:0003690">
    <property type="term" value="F:double-stranded DNA binding"/>
    <property type="evidence" value="ECO:0007669"/>
    <property type="project" value="TreeGrafter"/>
</dbReference>
<sequence>MASSDDEEESLRRAIELSLQQNAPNSPPATAAVLNVTTARRPPEPLTKRDSLVNSGVFGLDRKSMEQERLARANKKRQRSTSPPPLRRNQERPRKMVSHEVVDLETDSAPLPWQRKQLKTTQGTASQASSMDRPAMVALAPPRKHSLLQYPHGTVKKTWAFRHVRENDIKIEEALQKDDLTVAILSAFDWDIDWILSKLNTQSTKLIFVMQAKGEDVQNQWRKDAADIPNLKLCFPNMSGQINCMHSKLMLLFHPTYLRIVVPSGNLNKHDWGESGLMENSVFLVDLPRRPNKDVTSKDDLTFFGKELMHFIEAKGLPEDVQNGVLKFDFTGTSHLAFVHTIGGSHFGEDLNRTGLPGLSRAVQTLNLRSNISLEVDFAASSIGSLNDAFLKNLYLAAMGEEPRKILSGKVPNCLRENARIYFPLHETVEKSTGRTPAAGTNCLQSSYYNNAKFPRACMRDYKSIRTGLLSHNKILFSRGQRVLEDTKQAVDIAWAYVGSANISESAWGKLLTDKEKKTEKLNCRNWECGVLIAIPPERIQSFRAEGEILPMDVFKGFVDVPFQFPGEQYGSKKPWFFMEH</sequence>
<dbReference type="SUPFAM" id="SSF56024">
    <property type="entry name" value="Phospholipase D/nuclease"/>
    <property type="match status" value="2"/>
</dbReference>
<protein>
    <submittedName>
        <fullName evidence="5">Tyrosyl-DNA phosphodiesterase domain-containing protein</fullName>
    </submittedName>
</protein>
<dbReference type="PANTHER" id="PTHR12415:SF4">
    <property type="entry name" value="TYROSYL-DNA PHOSPHODIESTERASE DOMAIN-CONTAINING PROTEIN"/>
    <property type="match status" value="1"/>
</dbReference>
<feature type="compositionally biased region" description="Polar residues" evidence="4">
    <location>
        <begin position="119"/>
        <end position="130"/>
    </location>
</feature>
<proteinExistence type="predicted"/>
<feature type="compositionally biased region" description="Basic and acidic residues" evidence="4">
    <location>
        <begin position="60"/>
        <end position="71"/>
    </location>
</feature>
<dbReference type="AlphaFoldDB" id="A0A8E2EKI1"/>
<evidence type="ECO:0000256" key="3">
    <source>
        <dbReference type="PIRSR" id="PIRSR610347-3"/>
    </source>
</evidence>
<evidence type="ECO:0000256" key="4">
    <source>
        <dbReference type="SAM" id="MobiDB-lite"/>
    </source>
</evidence>
<dbReference type="EMBL" id="KV744815">
    <property type="protein sequence ID" value="OCK85681.1"/>
    <property type="molecule type" value="Genomic_DNA"/>
</dbReference>
<dbReference type="GO" id="GO:0005634">
    <property type="term" value="C:nucleus"/>
    <property type="evidence" value="ECO:0007669"/>
    <property type="project" value="InterPro"/>
</dbReference>
<feature type="region of interest" description="Disordered" evidence="4">
    <location>
        <begin position="38"/>
        <end position="133"/>
    </location>
</feature>
<feature type="active site" description="Proton donor/acceptor" evidence="1">
    <location>
        <position position="472"/>
    </location>
</feature>
<feature type="binding site" evidence="2">
    <location>
        <position position="474"/>
    </location>
    <ligand>
        <name>substrate</name>
    </ligand>
</feature>